<evidence type="ECO:0000259" key="8">
    <source>
        <dbReference type="Pfam" id="PF04815"/>
    </source>
</evidence>
<dbReference type="InterPro" id="IPR036174">
    <property type="entry name" value="Znf_Sec23_Sec24_sf"/>
</dbReference>
<dbReference type="InterPro" id="IPR006896">
    <property type="entry name" value="Sec23/24_trunk_dom"/>
</dbReference>
<dbReference type="AlphaFoldDB" id="A0A238F6B7"/>
<dbReference type="InterPro" id="IPR007123">
    <property type="entry name" value="Gelsolin-like_dom"/>
</dbReference>
<dbReference type="InterPro" id="IPR036180">
    <property type="entry name" value="Gelsolin-like_dom_sf"/>
</dbReference>
<dbReference type="GO" id="GO:0000149">
    <property type="term" value="F:SNARE binding"/>
    <property type="evidence" value="ECO:0007669"/>
    <property type="project" value="TreeGrafter"/>
</dbReference>
<keyword evidence="2" id="KW-0813">Transport</keyword>
<dbReference type="Pfam" id="PF04815">
    <property type="entry name" value="Sec23_helical"/>
    <property type="match status" value="1"/>
</dbReference>
<dbReference type="SUPFAM" id="SSF82919">
    <property type="entry name" value="Zn-finger domain of Sec23/24"/>
    <property type="match status" value="1"/>
</dbReference>
<dbReference type="SUPFAM" id="SSF82754">
    <property type="entry name" value="C-terminal, gelsolin-like domain of Sec23/24"/>
    <property type="match status" value="1"/>
</dbReference>
<feature type="compositionally biased region" description="Pro residues" evidence="4">
    <location>
        <begin position="148"/>
        <end position="157"/>
    </location>
</feature>
<accession>A0A238F6B7</accession>
<reference evidence="11" key="1">
    <citation type="submission" date="2016-09" db="EMBL/GenBank/DDBJ databases">
        <authorList>
            <person name="Jeantristanb JTB J.-T."/>
            <person name="Ricardo R."/>
        </authorList>
    </citation>
    <scope>NUCLEOTIDE SEQUENCE [LARGE SCALE GENOMIC DNA]</scope>
</reference>
<dbReference type="SUPFAM" id="SSF81995">
    <property type="entry name" value="beta-sandwich domain of Sec23/24"/>
    <property type="match status" value="1"/>
</dbReference>
<evidence type="ECO:0000256" key="1">
    <source>
        <dbReference type="ARBA" id="ARBA00008334"/>
    </source>
</evidence>
<feature type="domain" description="Sec23/Sec24 helical" evidence="8">
    <location>
        <begin position="853"/>
        <end position="953"/>
    </location>
</feature>
<dbReference type="InterPro" id="IPR029006">
    <property type="entry name" value="ADF-H/Gelsolin-like_dom_sf"/>
</dbReference>
<feature type="domain" description="Sec23/Sec24 beta-sandwich" evidence="9">
    <location>
        <begin position="758"/>
        <end position="842"/>
    </location>
</feature>
<evidence type="ECO:0000256" key="2">
    <source>
        <dbReference type="ARBA" id="ARBA00022448"/>
    </source>
</evidence>
<dbReference type="Gene3D" id="1.20.120.730">
    <property type="entry name" value="Sec23/Sec24 helical domain"/>
    <property type="match status" value="1"/>
</dbReference>
<dbReference type="Pfam" id="PF08033">
    <property type="entry name" value="Sec23_BS"/>
    <property type="match status" value="1"/>
</dbReference>
<feature type="compositionally biased region" description="Low complexity" evidence="4">
    <location>
        <begin position="254"/>
        <end position="282"/>
    </location>
</feature>
<proteinExistence type="inferred from homology"/>
<feature type="compositionally biased region" description="Basic and acidic residues" evidence="4">
    <location>
        <begin position="207"/>
        <end position="216"/>
    </location>
</feature>
<evidence type="ECO:0000259" key="7">
    <source>
        <dbReference type="Pfam" id="PF04811"/>
    </source>
</evidence>
<dbReference type="Gene3D" id="2.30.30.380">
    <property type="entry name" value="Zn-finger domain of Sec23/24"/>
    <property type="match status" value="1"/>
</dbReference>
<gene>
    <name evidence="10" type="ORF">BQ2448_5192</name>
</gene>
<dbReference type="Pfam" id="PF00626">
    <property type="entry name" value="Gelsolin"/>
    <property type="match status" value="1"/>
</dbReference>
<dbReference type="Pfam" id="PF04811">
    <property type="entry name" value="Sec23_trunk"/>
    <property type="match status" value="1"/>
</dbReference>
<feature type="compositionally biased region" description="Low complexity" evidence="4">
    <location>
        <begin position="188"/>
        <end position="206"/>
    </location>
</feature>
<dbReference type="PANTHER" id="PTHR13803:SF4">
    <property type="entry name" value="SECRETORY 24CD, ISOFORM C"/>
    <property type="match status" value="1"/>
</dbReference>
<name>A0A238F6B7_9BASI</name>
<keyword evidence="3" id="KW-0653">Protein transport</keyword>
<feature type="domain" description="Gelsolin-like" evidence="5">
    <location>
        <begin position="981"/>
        <end position="1043"/>
    </location>
</feature>
<evidence type="ECO:0000256" key="3">
    <source>
        <dbReference type="ARBA" id="ARBA00022927"/>
    </source>
</evidence>
<evidence type="ECO:0000256" key="4">
    <source>
        <dbReference type="SAM" id="MobiDB-lite"/>
    </source>
</evidence>
<dbReference type="InterPro" id="IPR006900">
    <property type="entry name" value="Sec23/24_helical_dom"/>
</dbReference>
<dbReference type="GO" id="GO:0070971">
    <property type="term" value="C:endoplasmic reticulum exit site"/>
    <property type="evidence" value="ECO:0007669"/>
    <property type="project" value="TreeGrafter"/>
</dbReference>
<evidence type="ECO:0000259" key="5">
    <source>
        <dbReference type="Pfam" id="PF00626"/>
    </source>
</evidence>
<dbReference type="Gene3D" id="3.40.20.10">
    <property type="entry name" value="Severin"/>
    <property type="match status" value="1"/>
</dbReference>
<dbReference type="Gene3D" id="2.60.40.1670">
    <property type="entry name" value="beta-sandwich domain of Sec23/24"/>
    <property type="match status" value="1"/>
</dbReference>
<dbReference type="Proteomes" id="UP000198372">
    <property type="component" value="Unassembled WGS sequence"/>
</dbReference>
<feature type="compositionally biased region" description="Pro residues" evidence="4">
    <location>
        <begin position="244"/>
        <end position="253"/>
    </location>
</feature>
<organism evidence="10 11">
    <name type="scientific">Microbotryum intermedium</name>
    <dbReference type="NCBI Taxonomy" id="269621"/>
    <lineage>
        <taxon>Eukaryota</taxon>
        <taxon>Fungi</taxon>
        <taxon>Dikarya</taxon>
        <taxon>Basidiomycota</taxon>
        <taxon>Pucciniomycotina</taxon>
        <taxon>Microbotryomycetes</taxon>
        <taxon>Microbotryales</taxon>
        <taxon>Microbotryaceae</taxon>
        <taxon>Microbotryum</taxon>
    </lineage>
</organism>
<feature type="region of interest" description="Disordered" evidence="4">
    <location>
        <begin position="1"/>
        <end position="317"/>
    </location>
</feature>
<protein>
    <submittedName>
        <fullName evidence="10">BQ2448_5192 protein</fullName>
    </submittedName>
</protein>
<evidence type="ECO:0000313" key="11">
    <source>
        <dbReference type="Proteomes" id="UP000198372"/>
    </source>
</evidence>
<feature type="compositionally biased region" description="Low complexity" evidence="4">
    <location>
        <begin position="98"/>
        <end position="113"/>
    </location>
</feature>
<dbReference type="Gene3D" id="3.40.50.410">
    <property type="entry name" value="von Willebrand factor, type A domain"/>
    <property type="match status" value="1"/>
</dbReference>
<dbReference type="GO" id="GO:0090110">
    <property type="term" value="P:COPII-coated vesicle cargo loading"/>
    <property type="evidence" value="ECO:0007669"/>
    <property type="project" value="TreeGrafter"/>
</dbReference>
<dbReference type="InterPro" id="IPR050550">
    <property type="entry name" value="SEC23_SEC24_subfamily"/>
</dbReference>
<feature type="domain" description="Sec23/Sec24 trunk" evidence="7">
    <location>
        <begin position="511"/>
        <end position="752"/>
    </location>
</feature>
<dbReference type="OrthoDB" id="49016at2759"/>
<dbReference type="InterPro" id="IPR006895">
    <property type="entry name" value="Znf_Sec23_Sec24"/>
</dbReference>
<keyword evidence="11" id="KW-1185">Reference proteome</keyword>
<dbReference type="InterPro" id="IPR036175">
    <property type="entry name" value="Sec23/24_helical_dom_sf"/>
</dbReference>
<dbReference type="InterPro" id="IPR012990">
    <property type="entry name" value="Beta-sandwich_Sec23_24"/>
</dbReference>
<feature type="domain" description="Zinc finger Sec23/Sec24-type" evidence="6">
    <location>
        <begin position="425"/>
        <end position="463"/>
    </location>
</feature>
<dbReference type="SUPFAM" id="SSF81811">
    <property type="entry name" value="Helical domain of Sec23/24"/>
    <property type="match status" value="1"/>
</dbReference>
<dbReference type="STRING" id="269621.A0A238F6B7"/>
<dbReference type="InterPro" id="IPR036465">
    <property type="entry name" value="vWFA_dom_sf"/>
</dbReference>
<dbReference type="Pfam" id="PF04810">
    <property type="entry name" value="zf-Sec23_Sec24"/>
    <property type="match status" value="1"/>
</dbReference>
<evidence type="ECO:0000313" key="10">
    <source>
        <dbReference type="EMBL" id="SCV67581.1"/>
    </source>
</evidence>
<evidence type="ECO:0000259" key="9">
    <source>
        <dbReference type="Pfam" id="PF08033"/>
    </source>
</evidence>
<dbReference type="EMBL" id="FMSP01000002">
    <property type="protein sequence ID" value="SCV67581.1"/>
    <property type="molecule type" value="Genomic_DNA"/>
</dbReference>
<dbReference type="GO" id="GO:0008270">
    <property type="term" value="F:zinc ion binding"/>
    <property type="evidence" value="ECO:0007669"/>
    <property type="project" value="InterPro"/>
</dbReference>
<dbReference type="GO" id="GO:0030127">
    <property type="term" value="C:COPII vesicle coat"/>
    <property type="evidence" value="ECO:0007669"/>
    <property type="project" value="InterPro"/>
</dbReference>
<sequence length="1134" mass="124288">MDPRAGAPLPPPPHGAHGGYSNGAPSRSPMAAPPPPPLQQPTGYAGPGAPSAPMGSHPHPRPHPQQQQQQQFARSPVATPRQPPQPPAGYPVSNGHGAPAPAAAAPRADQALAHQMSRVDLNQPPEPMHQQQQTQPAHHHQQPQKQPSLPPPAPPAAPVEGPTLAKAKRSARAYHKPEQAPRGSSGVPPQQQQPPYGDQQLPPHQQQDPRYDDHRGPPTGPLGPAYGNPNQPPYAGHPSSQHPPQHPAHPGPGAPAAYDQQQQHHNQQLHPQHQQNPQAPYQNVPPASGPDPSSGRSGYLTEQPGIPQPPHSAGQRIPGKMRVRIDPDHIPSPVDVQQIDQQMYQDEPYLTCSRTAAPLSTTEFVAIDQGNCNPRFMRMTTYNLPVTDDLATASQLPLGFVVQPFAMLREEEGGVPLIESGENRPARCQRCRGYINPWCLFIEGGQKFVCNLCGATSEVAPEYFSHLDMSQRRMDLDQRPELRMGSVDFLVDKAYWVQDNPSQPGKSAREPKPMHYIFAIDVSWTSMRCGLVGEVVKGLKEMLYPEEEGAVSCLPLGAKIAIMTFDRSVQFFNLKAGLDQAQMLVVSDITDMFVPLLEGFLVDPVESRSVIEGLLDTLPTLTAETTIVEAAMSGPVTAAVMALRNIGGQLNIFQTSLPTTGMGALKHREDTKLYGTDKEKTLFLPQDPWYRATAEECVEAGIGVNLFLFPTQYIDVASLSVLSGLSGGEVFFHPRFAPVRDGTKLRAEIKQVVRRETGYSVTMRIRCSNGLRVSDHFGNFFQRNVTDLEFGTMDSDKAIAARLKHEGKLDDKVDAHFQCAVLYTAANGQRRVRVHNLAVPVTSLLANVFRFADMDTTLTYVTKEAVTQTATKSLRQVRDQLTELCVKALLAYRKHCASSTSPAQLILPESFKLFPLYALALMKTKALKGGPVASDVRTYSMRAVKSLGVTATLRLLYPRFLAIHNLPDEVGFPDERGRLRLPPLIRTSYARMEPHGVYLIENGDFVILWIGAAVSPQILQDLYGADSLEELDTRMTSLPVLPTLLSTQVRNILALFERQAGGKVFSVLIARQNIDGTEIEFSNMLVEDSNNEQVSGTASLSYSESLCHIHSLIQSDLMGESKKSDFDVNSFSTW</sequence>
<feature type="compositionally biased region" description="Low complexity" evidence="4">
    <location>
        <begin position="64"/>
        <end position="80"/>
    </location>
</feature>
<evidence type="ECO:0000259" key="6">
    <source>
        <dbReference type="Pfam" id="PF04810"/>
    </source>
</evidence>
<dbReference type="SUPFAM" id="SSF53300">
    <property type="entry name" value="vWA-like"/>
    <property type="match status" value="1"/>
</dbReference>
<dbReference type="PANTHER" id="PTHR13803">
    <property type="entry name" value="SEC24-RELATED PROTEIN"/>
    <property type="match status" value="1"/>
</dbReference>
<comment type="similarity">
    <text evidence="1">Belongs to the SEC23/SEC24 family. SEC24 subfamily.</text>
</comment>
<dbReference type="GO" id="GO:0006886">
    <property type="term" value="P:intracellular protein transport"/>
    <property type="evidence" value="ECO:0007669"/>
    <property type="project" value="InterPro"/>
</dbReference>